<comment type="similarity">
    <text evidence="2">Belongs to the ORC3 family.</text>
</comment>
<feature type="compositionally biased region" description="Polar residues" evidence="6">
    <location>
        <begin position="9"/>
        <end position="22"/>
    </location>
</feature>
<evidence type="ECO:0000256" key="2">
    <source>
        <dbReference type="ARBA" id="ARBA00010977"/>
    </source>
</evidence>
<dbReference type="PANTHER" id="PTHR12748:SF0">
    <property type="entry name" value="ORIGIN RECOGNITION COMPLEX SUBUNIT 3"/>
    <property type="match status" value="1"/>
</dbReference>
<feature type="non-terminal residue" evidence="9">
    <location>
        <position position="1"/>
    </location>
</feature>
<dbReference type="InterPro" id="IPR045667">
    <property type="entry name" value="ORC3_N"/>
</dbReference>
<dbReference type="OrthoDB" id="10265211at2759"/>
<evidence type="ECO:0000313" key="9">
    <source>
        <dbReference type="EMBL" id="CAD7635059.1"/>
    </source>
</evidence>
<evidence type="ECO:0000256" key="4">
    <source>
        <dbReference type="ARBA" id="ARBA00023125"/>
    </source>
</evidence>
<dbReference type="GO" id="GO:0003688">
    <property type="term" value="F:DNA replication origin binding"/>
    <property type="evidence" value="ECO:0007669"/>
    <property type="project" value="TreeGrafter"/>
</dbReference>
<dbReference type="PANTHER" id="PTHR12748">
    <property type="entry name" value="ORIGIN RECOGNITION COMPLEX SUBUNIT 3"/>
    <property type="match status" value="1"/>
</dbReference>
<dbReference type="AlphaFoldDB" id="A0A7R9L523"/>
<dbReference type="Pfam" id="PF07034">
    <property type="entry name" value="ORC3_N"/>
    <property type="match status" value="1"/>
</dbReference>
<evidence type="ECO:0000256" key="1">
    <source>
        <dbReference type="ARBA" id="ARBA00004123"/>
    </source>
</evidence>
<feature type="region of interest" description="Disordered" evidence="6">
    <location>
        <begin position="1"/>
        <end position="22"/>
    </location>
</feature>
<proteinExistence type="inferred from homology"/>
<evidence type="ECO:0000256" key="3">
    <source>
        <dbReference type="ARBA" id="ARBA00022705"/>
    </source>
</evidence>
<organism evidence="9">
    <name type="scientific">Medioppia subpectinata</name>
    <dbReference type="NCBI Taxonomy" id="1979941"/>
    <lineage>
        <taxon>Eukaryota</taxon>
        <taxon>Metazoa</taxon>
        <taxon>Ecdysozoa</taxon>
        <taxon>Arthropoda</taxon>
        <taxon>Chelicerata</taxon>
        <taxon>Arachnida</taxon>
        <taxon>Acari</taxon>
        <taxon>Acariformes</taxon>
        <taxon>Sarcoptiformes</taxon>
        <taxon>Oribatida</taxon>
        <taxon>Brachypylina</taxon>
        <taxon>Oppioidea</taxon>
        <taxon>Oppiidae</taxon>
        <taxon>Medioppia</taxon>
    </lineage>
</organism>
<dbReference type="Pfam" id="PF18137">
    <property type="entry name" value="WHD_ORC"/>
    <property type="match status" value="1"/>
</dbReference>
<dbReference type="Proteomes" id="UP000759131">
    <property type="component" value="Unassembled WGS sequence"/>
</dbReference>
<keyword evidence="4" id="KW-0238">DNA-binding</keyword>
<dbReference type="InterPro" id="IPR040855">
    <property type="entry name" value="ORC_WH_C"/>
</dbReference>
<evidence type="ECO:0000256" key="6">
    <source>
        <dbReference type="SAM" id="MobiDB-lite"/>
    </source>
</evidence>
<evidence type="ECO:0000313" key="10">
    <source>
        <dbReference type="Proteomes" id="UP000759131"/>
    </source>
</evidence>
<keyword evidence="10" id="KW-1185">Reference proteome</keyword>
<gene>
    <name evidence="9" type="ORF">OSB1V03_LOCUS15451</name>
</gene>
<dbReference type="EMBL" id="CAJPIZ010015953">
    <property type="protein sequence ID" value="CAG2115489.1"/>
    <property type="molecule type" value="Genomic_DNA"/>
</dbReference>
<dbReference type="GO" id="GO:0005664">
    <property type="term" value="C:nuclear origin of replication recognition complex"/>
    <property type="evidence" value="ECO:0007669"/>
    <property type="project" value="InterPro"/>
</dbReference>
<comment type="subcellular location">
    <subcellularLocation>
        <location evidence="1">Nucleus</location>
    </subcellularLocation>
</comment>
<dbReference type="GO" id="GO:0006270">
    <property type="term" value="P:DNA replication initiation"/>
    <property type="evidence" value="ECO:0007669"/>
    <property type="project" value="TreeGrafter"/>
</dbReference>
<evidence type="ECO:0000259" key="7">
    <source>
        <dbReference type="Pfam" id="PF07034"/>
    </source>
</evidence>
<dbReference type="GO" id="GO:0031261">
    <property type="term" value="C:DNA replication preinitiation complex"/>
    <property type="evidence" value="ECO:0007669"/>
    <property type="project" value="TreeGrafter"/>
</dbReference>
<accession>A0A7R9L523</accession>
<name>A0A7R9L523_9ACAR</name>
<dbReference type="EMBL" id="OC870528">
    <property type="protein sequence ID" value="CAD7635059.1"/>
    <property type="molecule type" value="Genomic_DNA"/>
</dbReference>
<dbReference type="CDD" id="cd20704">
    <property type="entry name" value="Orc3"/>
    <property type="match status" value="1"/>
</dbReference>
<reference evidence="9" key="1">
    <citation type="submission" date="2020-11" db="EMBL/GenBank/DDBJ databases">
        <authorList>
            <person name="Tran Van P."/>
        </authorList>
    </citation>
    <scope>NUCLEOTIDE SEQUENCE</scope>
</reference>
<protein>
    <recommendedName>
        <fullName evidence="11">Origin recognition complex subunit 3</fullName>
    </recommendedName>
</protein>
<evidence type="ECO:0000256" key="5">
    <source>
        <dbReference type="ARBA" id="ARBA00023242"/>
    </source>
</evidence>
<dbReference type="InterPro" id="IPR020795">
    <property type="entry name" value="ORC3"/>
</dbReference>
<dbReference type="GO" id="GO:0005656">
    <property type="term" value="C:nuclear pre-replicative complex"/>
    <property type="evidence" value="ECO:0007669"/>
    <property type="project" value="TreeGrafter"/>
</dbReference>
<evidence type="ECO:0008006" key="11">
    <source>
        <dbReference type="Google" id="ProtNLM"/>
    </source>
</evidence>
<keyword evidence="3" id="KW-0235">DNA replication</keyword>
<keyword evidence="5" id="KW-0539">Nucleus</keyword>
<feature type="domain" description="Origin recognition complex subunit 3 winged helix C-terminal" evidence="8">
    <location>
        <begin position="567"/>
        <end position="652"/>
    </location>
</feature>
<sequence>MARSPSKRLLSSPTKQSATSCQTNGIRSGFDLKRKRLLHKLMDRFDGQITAARDKMFAPLMQSLFTFVSNNCLTDRMRETSFATKLSANVGLIPTALLSIGINSSEHKFICDLLVDTIQDLTSSVVYVNCAQTASMSAIFKAFSDAIMTDDVVRTAGLDDIQLKRLTFGSLFKIYEENVLKTNDNNFCPPIVVFLDDIENCGHQLVSTLILILKEYMRNIAFILIISKSNETTSLQYLLPSSATDYLLVHHFQTVSGRVVIDEIINEAFIASDVTFKLGPNVLDFMLKMFAKFDFSIQNIQHIIKYPLFCHFYANELSFLSQSTPKKLKNYIKTIDSRELKFLRDSQLLNPLLNDTELKKSITTEMSAFISTHNRFVYNLKLVLKLINGLIGCKDMNLVQLYANSLDTSYKFSPVIDSLNRLSQTQWLYLLDNCLSGDQTVQPLSEALKSRYQELISIDADSQLEPEVMVEKMEVSALKSKLSKSKTRQQWKETLKPVNTPKALSKFDVWKNDTIDLIEHTLRDTSTHPMSCPLSKVLFFDAIESVKPHIFVDQRNDTLNSLSTPLNDSKRSETDFHTLFAIFSESQSVINMYDWFESFTELIRPLNTSPKKVNSADERDTNIVRFLNSVSDCEYIGLLESSKRKADHLNRLQGK</sequence>
<feature type="domain" description="Origin recognition complex subunit 3 N-terminal" evidence="7">
    <location>
        <begin position="29"/>
        <end position="320"/>
    </location>
</feature>
<evidence type="ECO:0000259" key="8">
    <source>
        <dbReference type="Pfam" id="PF18137"/>
    </source>
</evidence>